<evidence type="ECO:0000313" key="4">
    <source>
        <dbReference type="EMBL" id="MRU15270.1"/>
    </source>
</evidence>
<dbReference type="EMBL" id="SZWE01000001">
    <property type="protein sequence ID" value="MRU15270.1"/>
    <property type="molecule type" value="Genomic_DNA"/>
</dbReference>
<dbReference type="PROSITE" id="PS50112">
    <property type="entry name" value="PAS"/>
    <property type="match status" value="1"/>
</dbReference>
<dbReference type="Pfam" id="PF13426">
    <property type="entry name" value="PAS_9"/>
    <property type="match status" value="1"/>
</dbReference>
<dbReference type="SMART" id="SM00267">
    <property type="entry name" value="GGDEF"/>
    <property type="match status" value="1"/>
</dbReference>
<proteinExistence type="predicted"/>
<name>A0A844CX93_9RHOB</name>
<dbReference type="InterPro" id="IPR000014">
    <property type="entry name" value="PAS"/>
</dbReference>
<gene>
    <name evidence="4" type="ORF">FDP25_07480</name>
</gene>
<dbReference type="Pfam" id="PF00990">
    <property type="entry name" value="GGDEF"/>
    <property type="match status" value="1"/>
</dbReference>
<dbReference type="CDD" id="cd01948">
    <property type="entry name" value="EAL"/>
    <property type="match status" value="1"/>
</dbReference>
<evidence type="ECO:0000259" key="3">
    <source>
        <dbReference type="PROSITE" id="PS50887"/>
    </source>
</evidence>
<feature type="domain" description="EAL" evidence="2">
    <location>
        <begin position="332"/>
        <end position="587"/>
    </location>
</feature>
<protein>
    <submittedName>
        <fullName evidence="4">EAL domain-containing protein</fullName>
    </submittedName>
</protein>
<keyword evidence="5" id="KW-1185">Reference proteome</keyword>
<dbReference type="SUPFAM" id="SSF55073">
    <property type="entry name" value="Nucleotide cyclase"/>
    <property type="match status" value="1"/>
</dbReference>
<reference evidence="4 5" key="1">
    <citation type="submission" date="2019-05" db="EMBL/GenBank/DDBJ databases">
        <title>Roseovarius bejariae sp. nov., a moderately halophylic bacterium isolated from a saline soil in Rambla Salada (Murcia).</title>
        <authorList>
            <person name="Castro D.J."/>
            <person name="Gomez-Altuve A."/>
            <person name="Reina J.C."/>
            <person name="Rodriguez M."/>
            <person name="Sampedro I."/>
            <person name="Llamas I."/>
            <person name="Martinez-Checa F."/>
        </authorList>
    </citation>
    <scope>NUCLEOTIDE SEQUENCE [LARGE SCALE GENOMIC DNA]</scope>
    <source>
        <strain evidence="4 5">A21</strain>
    </source>
</reference>
<dbReference type="AlphaFoldDB" id="A0A844CX93"/>
<dbReference type="Gene3D" id="3.20.20.450">
    <property type="entry name" value="EAL domain"/>
    <property type="match status" value="1"/>
</dbReference>
<feature type="domain" description="GGDEF" evidence="3">
    <location>
        <begin position="190"/>
        <end position="323"/>
    </location>
</feature>
<dbReference type="InterPro" id="IPR035919">
    <property type="entry name" value="EAL_sf"/>
</dbReference>
<dbReference type="InterPro" id="IPR001633">
    <property type="entry name" value="EAL_dom"/>
</dbReference>
<dbReference type="Proteomes" id="UP000564704">
    <property type="component" value="Unassembled WGS sequence"/>
</dbReference>
<dbReference type="Gene3D" id="3.30.450.20">
    <property type="entry name" value="PAS domain"/>
    <property type="match status" value="1"/>
</dbReference>
<dbReference type="PANTHER" id="PTHR44757">
    <property type="entry name" value="DIGUANYLATE CYCLASE DGCP"/>
    <property type="match status" value="1"/>
</dbReference>
<dbReference type="RefSeq" id="WP_154150403.1">
    <property type="nucleotide sequence ID" value="NZ_SZWE01000001.1"/>
</dbReference>
<evidence type="ECO:0000259" key="2">
    <source>
        <dbReference type="PROSITE" id="PS50883"/>
    </source>
</evidence>
<dbReference type="InterPro" id="IPR029787">
    <property type="entry name" value="Nucleotide_cyclase"/>
</dbReference>
<dbReference type="SUPFAM" id="SSF141868">
    <property type="entry name" value="EAL domain-like"/>
    <property type="match status" value="1"/>
</dbReference>
<dbReference type="NCBIfam" id="TIGR00254">
    <property type="entry name" value="GGDEF"/>
    <property type="match status" value="1"/>
</dbReference>
<dbReference type="OrthoDB" id="9814202at2"/>
<dbReference type="InterPro" id="IPR052155">
    <property type="entry name" value="Biofilm_reg_signaling"/>
</dbReference>
<dbReference type="InterPro" id="IPR035965">
    <property type="entry name" value="PAS-like_dom_sf"/>
</dbReference>
<evidence type="ECO:0000313" key="5">
    <source>
        <dbReference type="Proteomes" id="UP000564704"/>
    </source>
</evidence>
<dbReference type="SMART" id="SM00052">
    <property type="entry name" value="EAL"/>
    <property type="match status" value="1"/>
</dbReference>
<dbReference type="SMART" id="SM00091">
    <property type="entry name" value="PAS"/>
    <property type="match status" value="1"/>
</dbReference>
<dbReference type="InterPro" id="IPR000160">
    <property type="entry name" value="GGDEF_dom"/>
</dbReference>
<dbReference type="NCBIfam" id="TIGR00229">
    <property type="entry name" value="sensory_box"/>
    <property type="match status" value="1"/>
</dbReference>
<accession>A0A844CX93</accession>
<dbReference type="Gene3D" id="3.30.70.270">
    <property type="match status" value="1"/>
</dbReference>
<dbReference type="InterPro" id="IPR043128">
    <property type="entry name" value="Rev_trsase/Diguanyl_cyclase"/>
</dbReference>
<dbReference type="CDD" id="cd00130">
    <property type="entry name" value="PAS"/>
    <property type="match status" value="1"/>
</dbReference>
<evidence type="ECO:0000259" key="1">
    <source>
        <dbReference type="PROSITE" id="PS50112"/>
    </source>
</evidence>
<dbReference type="PANTHER" id="PTHR44757:SF2">
    <property type="entry name" value="BIOFILM ARCHITECTURE MAINTENANCE PROTEIN MBAA"/>
    <property type="match status" value="1"/>
</dbReference>
<organism evidence="4 5">
    <name type="scientific">Roseovarius bejariae</name>
    <dbReference type="NCBI Taxonomy" id="2576383"/>
    <lineage>
        <taxon>Bacteria</taxon>
        <taxon>Pseudomonadati</taxon>
        <taxon>Pseudomonadota</taxon>
        <taxon>Alphaproteobacteria</taxon>
        <taxon>Rhodobacterales</taxon>
        <taxon>Roseobacteraceae</taxon>
        <taxon>Roseovarius</taxon>
    </lineage>
</organism>
<dbReference type="PROSITE" id="PS50883">
    <property type="entry name" value="EAL"/>
    <property type="match status" value="1"/>
</dbReference>
<feature type="domain" description="PAS" evidence="1">
    <location>
        <begin position="21"/>
        <end position="94"/>
    </location>
</feature>
<dbReference type="SUPFAM" id="SSF55785">
    <property type="entry name" value="PYP-like sensor domain (PAS domain)"/>
    <property type="match status" value="1"/>
</dbReference>
<sequence>MAQNQRKTAVPLQAPGTWANAQAILGLVLDHTRDAIVVQDVEGHIEWLNPAAEAMFGWSLDEALGKKPHEFILPPGMRPTTERLKSFRYNLNSNLFGRYHLTEHQRRDGSRFWNQQNFSVIDLGPLDHQKKIVITCRDVTDQVETEEELRRVQVDLQHAAYHDDLTGLANRKRLSEYFASNLVSERLKYHGIGVLQLDVDKFKEINDTLGHAAGDATLVHIADALHAACDPNDLVCRTGGDEFLLVCLRINDPDTLMDRAERLLSEISTPLPWKDQTIRIGISIGASLCTSGNCTGEALIQRADQALYAAKNRGRGQVVLYTKELGRAQKAQQQLARDLKSAVAEDQFEVHLQPQLLLPNNKITGCEALLRWNHPVRGKLAPGVFLETARKTGLMAEVDYISMNLSLDALVNLRENGFPDMCMSINVSCAILADSNYPGLLDWALQSRGLPASSVCVEILETTILEGGDLDVVTAVDRLKRLGVRVALDDFGTGYAGLAHMSAFDIDAIKLDRSMIGRLEHDPRNRVIIRSIIRLCALLNMKVIAEGVETNAQLEILRRAKCPLIQGFHLARPMEVDAMINWLRQHTMPKAPEKQG</sequence>
<dbReference type="CDD" id="cd01949">
    <property type="entry name" value="GGDEF"/>
    <property type="match status" value="1"/>
</dbReference>
<dbReference type="PROSITE" id="PS50887">
    <property type="entry name" value="GGDEF"/>
    <property type="match status" value="1"/>
</dbReference>
<dbReference type="Pfam" id="PF00563">
    <property type="entry name" value="EAL"/>
    <property type="match status" value="1"/>
</dbReference>
<comment type="caution">
    <text evidence="4">The sequence shown here is derived from an EMBL/GenBank/DDBJ whole genome shotgun (WGS) entry which is preliminary data.</text>
</comment>